<reference evidence="2" key="1">
    <citation type="journal article" date="2020" name="G3 (Bethesda)">
        <title>High-Quality Assemblies for Three Invasive Social Wasps from the &lt;i&gt;Vespula&lt;/i&gt; Genus.</title>
        <authorList>
            <person name="Harrop T.W.R."/>
            <person name="Guhlin J."/>
            <person name="McLaughlin G.M."/>
            <person name="Permina E."/>
            <person name="Stockwell P."/>
            <person name="Gilligan J."/>
            <person name="Le Lec M.F."/>
            <person name="Gruber M.A.M."/>
            <person name="Quinn O."/>
            <person name="Lovegrove M."/>
            <person name="Duncan E.J."/>
            <person name="Remnant E.J."/>
            <person name="Van Eeckhoven J."/>
            <person name="Graham B."/>
            <person name="Knapp R.A."/>
            <person name="Langford K.W."/>
            <person name="Kronenberg Z."/>
            <person name="Press M.O."/>
            <person name="Eacker S.M."/>
            <person name="Wilson-Rankin E.E."/>
            <person name="Purcell J."/>
            <person name="Lester P.J."/>
            <person name="Dearden P.K."/>
        </authorList>
    </citation>
    <scope>NUCLEOTIDE SEQUENCE</scope>
    <source>
        <strain evidence="2">Marl-1</strain>
    </source>
</reference>
<comment type="caution">
    <text evidence="2">The sequence shown here is derived from an EMBL/GenBank/DDBJ whole genome shotgun (WGS) entry which is preliminary data.</text>
</comment>
<organism evidence="2 3">
    <name type="scientific">Vespula vulgaris</name>
    <name type="common">Yellow jacket</name>
    <name type="synonym">Wasp</name>
    <dbReference type="NCBI Taxonomy" id="7454"/>
    <lineage>
        <taxon>Eukaryota</taxon>
        <taxon>Metazoa</taxon>
        <taxon>Ecdysozoa</taxon>
        <taxon>Arthropoda</taxon>
        <taxon>Hexapoda</taxon>
        <taxon>Insecta</taxon>
        <taxon>Pterygota</taxon>
        <taxon>Neoptera</taxon>
        <taxon>Endopterygota</taxon>
        <taxon>Hymenoptera</taxon>
        <taxon>Apocrita</taxon>
        <taxon>Aculeata</taxon>
        <taxon>Vespoidea</taxon>
        <taxon>Vespidae</taxon>
        <taxon>Vespinae</taxon>
        <taxon>Vespula</taxon>
    </lineage>
</organism>
<evidence type="ECO:0000259" key="1">
    <source>
        <dbReference type="Pfam" id="PF07727"/>
    </source>
</evidence>
<gene>
    <name evidence="2" type="ORF">HZH66_013707</name>
</gene>
<feature type="domain" description="Reverse transcriptase Ty1/copia-type" evidence="1">
    <location>
        <begin position="40"/>
        <end position="98"/>
    </location>
</feature>
<sequence>MQIEVQQTDRPLRNKKTLNSANRYREFDYASLENVLDLDDKISRHKARLLAKGFAQSEGIDFYKTFAIVIRYKSIGILLVVAVDDIKLVQVHTKTTFLLKK</sequence>
<evidence type="ECO:0000313" key="3">
    <source>
        <dbReference type="Proteomes" id="UP000614350"/>
    </source>
</evidence>
<dbReference type="InterPro" id="IPR013103">
    <property type="entry name" value="RVT_2"/>
</dbReference>
<proteinExistence type="predicted"/>
<evidence type="ECO:0000313" key="2">
    <source>
        <dbReference type="EMBL" id="KAF7382275.1"/>
    </source>
</evidence>
<keyword evidence="3" id="KW-1185">Reference proteome</keyword>
<dbReference type="Proteomes" id="UP000614350">
    <property type="component" value="Unassembled WGS sequence"/>
</dbReference>
<name>A0A834MRB4_VESVU</name>
<dbReference type="AlphaFoldDB" id="A0A834MRB4"/>
<dbReference type="EMBL" id="JACSEA010000019">
    <property type="protein sequence ID" value="KAF7382275.1"/>
    <property type="molecule type" value="Genomic_DNA"/>
</dbReference>
<protein>
    <recommendedName>
        <fullName evidence="1">Reverse transcriptase Ty1/copia-type domain-containing protein</fullName>
    </recommendedName>
</protein>
<dbReference type="Pfam" id="PF07727">
    <property type="entry name" value="RVT_2"/>
    <property type="match status" value="1"/>
</dbReference>
<accession>A0A834MRB4</accession>